<comment type="catalytic activity">
    <reaction evidence="13">
        <text>2,5-diamino-6-hydroxy-4-(5-phosphoribosylamino)-pyrimidine + H2O + H(+) = 5-amino-6-(5-phospho-D-ribosylamino)uracil + NH4(+)</text>
        <dbReference type="Rhea" id="RHEA:21868"/>
        <dbReference type="ChEBI" id="CHEBI:15377"/>
        <dbReference type="ChEBI" id="CHEBI:15378"/>
        <dbReference type="ChEBI" id="CHEBI:28938"/>
        <dbReference type="ChEBI" id="CHEBI:58453"/>
        <dbReference type="ChEBI" id="CHEBI:58614"/>
        <dbReference type="EC" id="3.5.4.26"/>
    </reaction>
</comment>
<comment type="pathway">
    <text evidence="2 13">Cofactor biosynthesis; riboflavin biosynthesis; 5-amino-6-(D-ribitylamino)uracil from GTP: step 2/4.</text>
</comment>
<dbReference type="EMBL" id="DSTK01000019">
    <property type="protein sequence ID" value="HFK96979.1"/>
    <property type="molecule type" value="Genomic_DNA"/>
</dbReference>
<dbReference type="PANTHER" id="PTHR38011">
    <property type="entry name" value="DIHYDROFOLATE REDUCTASE FAMILY PROTEIN (AFU_ORTHOLOGUE AFUA_8G06820)"/>
    <property type="match status" value="1"/>
</dbReference>
<dbReference type="GO" id="GO:0008270">
    <property type="term" value="F:zinc ion binding"/>
    <property type="evidence" value="ECO:0007669"/>
    <property type="project" value="InterPro"/>
</dbReference>
<dbReference type="GO" id="GO:0050661">
    <property type="term" value="F:NADP binding"/>
    <property type="evidence" value="ECO:0007669"/>
    <property type="project" value="InterPro"/>
</dbReference>
<comment type="catalytic activity">
    <reaction evidence="13">
        <text>5-amino-6-(5-phospho-D-ribitylamino)uracil + NADP(+) = 5-amino-6-(5-phospho-D-ribosylamino)uracil + NADPH + H(+)</text>
        <dbReference type="Rhea" id="RHEA:17845"/>
        <dbReference type="ChEBI" id="CHEBI:15378"/>
        <dbReference type="ChEBI" id="CHEBI:57783"/>
        <dbReference type="ChEBI" id="CHEBI:58349"/>
        <dbReference type="ChEBI" id="CHEBI:58421"/>
        <dbReference type="ChEBI" id="CHEBI:58453"/>
        <dbReference type="EC" id="1.1.1.193"/>
    </reaction>
</comment>
<dbReference type="PIRSF" id="PIRSF006769">
    <property type="entry name" value="RibD"/>
    <property type="match status" value="1"/>
</dbReference>
<evidence type="ECO:0000256" key="14">
    <source>
        <dbReference type="PIRSR" id="PIRSR006769-1"/>
    </source>
</evidence>
<dbReference type="GO" id="GO:0008703">
    <property type="term" value="F:5-amino-6-(5-phosphoribosylamino)uracil reductase activity"/>
    <property type="evidence" value="ECO:0007669"/>
    <property type="project" value="UniProtKB-EC"/>
</dbReference>
<comment type="similarity">
    <text evidence="4 13">In the N-terminal section; belongs to the cytidine and deoxycytidylate deaminase family.</text>
</comment>
<keyword evidence="10 13" id="KW-0521">NADP</keyword>
<evidence type="ECO:0000259" key="17">
    <source>
        <dbReference type="PROSITE" id="PS51747"/>
    </source>
</evidence>
<evidence type="ECO:0000256" key="6">
    <source>
        <dbReference type="ARBA" id="ARBA00022619"/>
    </source>
</evidence>
<feature type="binding site" evidence="15">
    <location>
        <position position="158"/>
    </location>
    <ligand>
        <name>NADP(+)</name>
        <dbReference type="ChEBI" id="CHEBI:58349"/>
    </ligand>
</feature>
<evidence type="ECO:0000256" key="1">
    <source>
        <dbReference type="ARBA" id="ARBA00002151"/>
    </source>
</evidence>
<accession>A0A832A569</accession>
<dbReference type="PROSITE" id="PS51747">
    <property type="entry name" value="CYT_DCMP_DEAMINASES_2"/>
    <property type="match status" value="1"/>
</dbReference>
<evidence type="ECO:0000256" key="13">
    <source>
        <dbReference type="PIRNR" id="PIRNR006769"/>
    </source>
</evidence>
<keyword evidence="6 13" id="KW-0686">Riboflavin biosynthesis</keyword>
<dbReference type="EC" id="1.1.1.193" evidence="13"/>
<feature type="binding site" evidence="15">
    <location>
        <position position="211"/>
    </location>
    <ligand>
        <name>substrate</name>
    </ligand>
</feature>
<keyword evidence="12" id="KW-0511">Multifunctional enzyme</keyword>
<organism evidence="18">
    <name type="scientific">Desulfacinum infernum</name>
    <dbReference type="NCBI Taxonomy" id="35837"/>
    <lineage>
        <taxon>Bacteria</taxon>
        <taxon>Pseudomonadati</taxon>
        <taxon>Thermodesulfobacteriota</taxon>
        <taxon>Syntrophobacteria</taxon>
        <taxon>Syntrophobacterales</taxon>
        <taxon>Syntrophobacteraceae</taxon>
        <taxon>Desulfacinum</taxon>
    </lineage>
</organism>
<protein>
    <recommendedName>
        <fullName evidence="13">Riboflavin biosynthesis protein RibD</fullName>
    </recommendedName>
    <domain>
        <recommendedName>
            <fullName evidence="13">Diaminohydroxyphosphoribosylaminopyrimidine deaminase</fullName>
            <shortName evidence="13">DRAP deaminase</shortName>
            <ecNumber evidence="13">3.5.4.26</ecNumber>
        </recommendedName>
        <alternativeName>
            <fullName evidence="13">Riboflavin-specific deaminase</fullName>
        </alternativeName>
    </domain>
    <domain>
        <recommendedName>
            <fullName evidence="13">5-amino-6-(5-phosphoribosylamino)uracil reductase</fullName>
            <ecNumber evidence="13">1.1.1.193</ecNumber>
        </recommendedName>
        <alternativeName>
            <fullName evidence="13">HTP reductase</fullName>
        </alternativeName>
    </domain>
</protein>
<dbReference type="NCBIfam" id="TIGR00326">
    <property type="entry name" value="eubact_ribD"/>
    <property type="match status" value="1"/>
</dbReference>
<evidence type="ECO:0000256" key="10">
    <source>
        <dbReference type="ARBA" id="ARBA00022857"/>
    </source>
</evidence>
<dbReference type="InterPro" id="IPR016192">
    <property type="entry name" value="APOBEC/CMP_deaminase_Zn-bd"/>
</dbReference>
<sequence>MAWTPEDERFMRRAIRLAKRGSGRTSPNPVVGAVIVRDGRVVAEGFHERVGGPHAEVNALRRAGDAARGATLYVSLEPCNHYGRTPPCTEAVIGAGIRRVVIGMADPNPKVTGGGADRLRRAGIDVLVGVLEEECRRLNQPFIKWITLGRPYVTLKCAATLDGRMATRTGDSRWVTGERSRRLVHELRAAVDAVLVGIGTALADDPLLTARLGRKNVRQPLRIVLDTHGRLPAASQLVKTARQSPVLLACAETVPKEVRERFSFHGVDVVGLPTAEPSGLNLAALLDELGRRSVTSVLVEGGARVHGAFLDGALADDFYFFYAPKILGDALGVPMFQGAPRHFMKEAVAGVDCQVRRLEDDLLVCGRFRPQLY</sequence>
<dbReference type="InterPro" id="IPR024072">
    <property type="entry name" value="DHFR-like_dom_sf"/>
</dbReference>
<comment type="function">
    <text evidence="1 13">Converts 2,5-diamino-6-(ribosylamino)-4(3h)-pyrimidinone 5'-phosphate into 5-amino-6-(ribosylamino)-2,4(1h,3h)-pyrimidinedione 5'-phosphate.</text>
</comment>
<dbReference type="InterPro" id="IPR016193">
    <property type="entry name" value="Cytidine_deaminase-like"/>
</dbReference>
<evidence type="ECO:0000256" key="9">
    <source>
        <dbReference type="ARBA" id="ARBA00022833"/>
    </source>
</evidence>
<keyword evidence="9 13" id="KW-0862">Zinc</keyword>
<feature type="active site" description="Proton donor" evidence="14">
    <location>
        <position position="56"/>
    </location>
</feature>
<evidence type="ECO:0000256" key="11">
    <source>
        <dbReference type="ARBA" id="ARBA00023002"/>
    </source>
</evidence>
<evidence type="ECO:0000256" key="5">
    <source>
        <dbReference type="ARBA" id="ARBA00007417"/>
    </source>
</evidence>
<reference evidence="18" key="1">
    <citation type="journal article" date="2020" name="mSystems">
        <title>Genome- and Community-Level Interaction Insights into Carbon Utilization and Element Cycling Functions of Hydrothermarchaeota in Hydrothermal Sediment.</title>
        <authorList>
            <person name="Zhou Z."/>
            <person name="Liu Y."/>
            <person name="Xu W."/>
            <person name="Pan J."/>
            <person name="Luo Z.H."/>
            <person name="Li M."/>
        </authorList>
    </citation>
    <scope>NUCLEOTIDE SEQUENCE [LARGE SCALE GENOMIC DNA]</scope>
    <source>
        <strain evidence="18">SpSt-456</strain>
    </source>
</reference>
<dbReference type="InterPro" id="IPR004794">
    <property type="entry name" value="Eubact_RibD"/>
</dbReference>
<dbReference type="CDD" id="cd01284">
    <property type="entry name" value="Riboflavin_deaminase-reductase"/>
    <property type="match status" value="1"/>
</dbReference>
<dbReference type="NCBIfam" id="TIGR00227">
    <property type="entry name" value="ribD_Cterm"/>
    <property type="match status" value="1"/>
</dbReference>
<comment type="cofactor">
    <cofactor evidence="13 16">
        <name>Zn(2+)</name>
        <dbReference type="ChEBI" id="CHEBI:29105"/>
    </cofactor>
    <text evidence="13 16">Binds 1 zinc ion.</text>
</comment>
<feature type="binding site" evidence="16">
    <location>
        <position position="54"/>
    </location>
    <ligand>
        <name>Zn(2+)</name>
        <dbReference type="ChEBI" id="CHEBI:29105"/>
        <note>catalytic</note>
    </ligand>
</feature>
<dbReference type="InterPro" id="IPR011549">
    <property type="entry name" value="RibD_C"/>
</dbReference>
<dbReference type="Gene3D" id="3.40.140.10">
    <property type="entry name" value="Cytidine Deaminase, domain 2"/>
    <property type="match status" value="1"/>
</dbReference>
<evidence type="ECO:0000256" key="12">
    <source>
        <dbReference type="ARBA" id="ARBA00023268"/>
    </source>
</evidence>
<proteinExistence type="inferred from homology"/>
<feature type="binding site" evidence="15">
    <location>
        <begin position="302"/>
        <end position="308"/>
    </location>
    <ligand>
        <name>NADP(+)</name>
        <dbReference type="ChEBI" id="CHEBI:58349"/>
    </ligand>
</feature>
<dbReference type="InterPro" id="IPR002125">
    <property type="entry name" value="CMP_dCMP_dom"/>
</dbReference>
<dbReference type="SUPFAM" id="SSF53597">
    <property type="entry name" value="Dihydrofolate reductase-like"/>
    <property type="match status" value="1"/>
</dbReference>
<feature type="binding site" evidence="16">
    <location>
        <position position="79"/>
    </location>
    <ligand>
        <name>Zn(2+)</name>
        <dbReference type="ChEBI" id="CHEBI:29105"/>
        <note>catalytic</note>
    </ligand>
</feature>
<feature type="binding site" evidence="15">
    <location>
        <position position="174"/>
    </location>
    <ligand>
        <name>NADP(+)</name>
        <dbReference type="ChEBI" id="CHEBI:58349"/>
    </ligand>
</feature>
<comment type="similarity">
    <text evidence="5 13">In the C-terminal section; belongs to the HTP reductase family.</text>
</comment>
<feature type="binding site" evidence="16">
    <location>
        <position position="88"/>
    </location>
    <ligand>
        <name>Zn(2+)</name>
        <dbReference type="ChEBI" id="CHEBI:29105"/>
        <note>catalytic</note>
    </ligand>
</feature>
<dbReference type="Pfam" id="PF00383">
    <property type="entry name" value="dCMP_cyt_deam_1"/>
    <property type="match status" value="1"/>
</dbReference>
<feature type="binding site" evidence="15">
    <location>
        <position position="172"/>
    </location>
    <ligand>
        <name>substrate</name>
    </ligand>
</feature>
<dbReference type="InterPro" id="IPR050765">
    <property type="entry name" value="Riboflavin_Biosynth_HTPR"/>
</dbReference>
<dbReference type="AlphaFoldDB" id="A0A832A569"/>
<evidence type="ECO:0000256" key="15">
    <source>
        <dbReference type="PIRSR" id="PIRSR006769-2"/>
    </source>
</evidence>
<keyword evidence="11 13" id="KW-0560">Oxidoreductase</keyword>
<dbReference type="GO" id="GO:0008835">
    <property type="term" value="F:diaminohydroxyphosphoribosylaminopyrimidine deaminase activity"/>
    <property type="evidence" value="ECO:0007669"/>
    <property type="project" value="UniProtKB-EC"/>
</dbReference>
<name>A0A832A569_9BACT</name>
<evidence type="ECO:0000256" key="2">
    <source>
        <dbReference type="ARBA" id="ARBA00004882"/>
    </source>
</evidence>
<dbReference type="UniPathway" id="UPA00275">
    <property type="reaction ID" value="UER00401"/>
</dbReference>
<evidence type="ECO:0000256" key="7">
    <source>
        <dbReference type="ARBA" id="ARBA00022723"/>
    </source>
</evidence>
<dbReference type="InterPro" id="IPR002734">
    <property type="entry name" value="RibDG_C"/>
</dbReference>
<evidence type="ECO:0000256" key="4">
    <source>
        <dbReference type="ARBA" id="ARBA00005259"/>
    </source>
</evidence>
<evidence type="ECO:0000313" key="18">
    <source>
        <dbReference type="EMBL" id="HFK96979.1"/>
    </source>
</evidence>
<feature type="binding site" evidence="15">
    <location>
        <position position="300"/>
    </location>
    <ligand>
        <name>substrate</name>
    </ligand>
</feature>
<feature type="binding site" evidence="15">
    <location>
        <position position="227"/>
    </location>
    <ligand>
        <name>NADP(+)</name>
        <dbReference type="ChEBI" id="CHEBI:58349"/>
    </ligand>
</feature>
<feature type="binding site" evidence="15">
    <location>
        <position position="188"/>
    </location>
    <ligand>
        <name>substrate</name>
    </ligand>
</feature>
<feature type="binding site" evidence="15">
    <location>
        <position position="200"/>
    </location>
    <ligand>
        <name>NADP(+)</name>
        <dbReference type="ChEBI" id="CHEBI:58349"/>
    </ligand>
</feature>
<evidence type="ECO:0000256" key="8">
    <source>
        <dbReference type="ARBA" id="ARBA00022801"/>
    </source>
</evidence>
<dbReference type="Gene3D" id="3.40.430.10">
    <property type="entry name" value="Dihydrofolate Reductase, subunit A"/>
    <property type="match status" value="1"/>
</dbReference>
<dbReference type="EC" id="3.5.4.26" evidence="13"/>
<feature type="binding site" evidence="15">
    <location>
        <position position="204"/>
    </location>
    <ligand>
        <name>NADP(+)</name>
        <dbReference type="ChEBI" id="CHEBI:58349"/>
    </ligand>
</feature>
<feature type="domain" description="CMP/dCMP-type deaminase" evidence="17">
    <location>
        <begin position="5"/>
        <end position="127"/>
    </location>
</feature>
<dbReference type="PROSITE" id="PS00903">
    <property type="entry name" value="CYT_DCMP_DEAMINASES_1"/>
    <property type="match status" value="1"/>
</dbReference>
<dbReference type="Pfam" id="PF01872">
    <property type="entry name" value="RibD_C"/>
    <property type="match status" value="1"/>
</dbReference>
<evidence type="ECO:0000256" key="3">
    <source>
        <dbReference type="ARBA" id="ARBA00004910"/>
    </source>
</evidence>
<dbReference type="SUPFAM" id="SSF53927">
    <property type="entry name" value="Cytidine deaminase-like"/>
    <property type="match status" value="1"/>
</dbReference>
<feature type="binding site" evidence="15">
    <location>
        <position position="208"/>
    </location>
    <ligand>
        <name>substrate</name>
    </ligand>
</feature>
<keyword evidence="7 13" id="KW-0479">Metal-binding</keyword>
<gene>
    <name evidence="18" type="primary">ribD</name>
    <name evidence="18" type="ORF">ENS06_06585</name>
</gene>
<keyword evidence="8 13" id="KW-0378">Hydrolase</keyword>
<evidence type="ECO:0000256" key="16">
    <source>
        <dbReference type="PIRSR" id="PIRSR006769-3"/>
    </source>
</evidence>
<dbReference type="PANTHER" id="PTHR38011:SF7">
    <property type="entry name" value="2,5-DIAMINO-6-RIBOSYLAMINO-4(3H)-PYRIMIDINONE 5'-PHOSPHATE REDUCTASE"/>
    <property type="match status" value="1"/>
</dbReference>
<comment type="pathway">
    <text evidence="3 13">Cofactor biosynthesis; riboflavin biosynthesis; 5-amino-6-(D-ribitylamino)uracil from GTP: step 3/4.</text>
</comment>
<dbReference type="FunFam" id="3.40.140.10:FF:000025">
    <property type="entry name" value="Riboflavin biosynthesis protein RibD"/>
    <property type="match status" value="1"/>
</dbReference>
<dbReference type="GO" id="GO:0009231">
    <property type="term" value="P:riboflavin biosynthetic process"/>
    <property type="evidence" value="ECO:0007669"/>
    <property type="project" value="UniProtKB-UniPathway"/>
</dbReference>
<comment type="caution">
    <text evidence="18">The sequence shown here is derived from an EMBL/GenBank/DDBJ whole genome shotgun (WGS) entry which is preliminary data.</text>
</comment>